<dbReference type="OrthoDB" id="46132at2759"/>
<feature type="compositionally biased region" description="Acidic residues" evidence="1">
    <location>
        <begin position="234"/>
        <end position="244"/>
    </location>
</feature>
<gene>
    <name evidence="2" type="ORF">FRACYDRAFT_258862</name>
</gene>
<reference evidence="2 3" key="1">
    <citation type="submission" date="2016-09" db="EMBL/GenBank/DDBJ databases">
        <title>Extensive genetic diversity and differential bi-allelic expression allows diatom success in the polar Southern Ocean.</title>
        <authorList>
            <consortium name="DOE Joint Genome Institute"/>
            <person name="Mock T."/>
            <person name="Otillar R.P."/>
            <person name="Strauss J."/>
            <person name="Dupont C."/>
            <person name="Frickenhaus S."/>
            <person name="Maumus F."/>
            <person name="Mcmullan M."/>
            <person name="Sanges R."/>
            <person name="Schmutz J."/>
            <person name="Toseland A."/>
            <person name="Valas R."/>
            <person name="Veluchamy A."/>
            <person name="Ward B.J."/>
            <person name="Allen A."/>
            <person name="Barry K."/>
            <person name="Falciatore A."/>
            <person name="Ferrante M."/>
            <person name="Fortunato A.E."/>
            <person name="Gloeckner G."/>
            <person name="Gruber A."/>
            <person name="Hipkin R."/>
            <person name="Janech M."/>
            <person name="Kroth P."/>
            <person name="Leese F."/>
            <person name="Lindquist E."/>
            <person name="Lyon B.R."/>
            <person name="Martin J."/>
            <person name="Mayer C."/>
            <person name="Parker M."/>
            <person name="Quesneville H."/>
            <person name="Raymond J."/>
            <person name="Uhlig C."/>
            <person name="Valentin K.U."/>
            <person name="Worden A.Z."/>
            <person name="Armbrust E.V."/>
            <person name="Bowler C."/>
            <person name="Green B."/>
            <person name="Moulton V."/>
            <person name="Van Oosterhout C."/>
            <person name="Grigoriev I."/>
        </authorList>
    </citation>
    <scope>NUCLEOTIDE SEQUENCE [LARGE SCALE GENOMIC DNA]</scope>
    <source>
        <strain evidence="2 3">CCMP1102</strain>
    </source>
</reference>
<name>A0A1E7FUY7_9STRA</name>
<dbReference type="EMBL" id="KV784353">
    <property type="protein sequence ID" value="OEU21968.1"/>
    <property type="molecule type" value="Genomic_DNA"/>
</dbReference>
<dbReference type="AlphaFoldDB" id="A0A1E7FUY7"/>
<dbReference type="Proteomes" id="UP000095751">
    <property type="component" value="Unassembled WGS sequence"/>
</dbReference>
<accession>A0A1E7FUY7</accession>
<sequence>MMARPNPARSMDSRTRLLNTLGHFKPQEQQQQRDVQSIPGLSGANDAEIRSGPGGVIGNKSDDNTSEKIRKLNRHRRYNSDIPVRSALHNTIAFKTKLNDDESTDVPHPLLRTATKKEKPPRHTRRSSYSPGAAKINNSNDDTASGGGGGGGVRFNTVVSGVQIPSRNQYSKRIKQQLWRDRHELHEMVERNTTEFHAENYDWTQVVLDDEMYIDSTSGERVHPCHVLGNNSYSDDEDDDDDDFSFTPLTRSDSATTSTSPTITTTSTPTGRSL</sequence>
<evidence type="ECO:0000313" key="2">
    <source>
        <dbReference type="EMBL" id="OEU21968.1"/>
    </source>
</evidence>
<feature type="region of interest" description="Disordered" evidence="1">
    <location>
        <begin position="228"/>
        <end position="274"/>
    </location>
</feature>
<evidence type="ECO:0000256" key="1">
    <source>
        <dbReference type="SAM" id="MobiDB-lite"/>
    </source>
</evidence>
<feature type="region of interest" description="Disordered" evidence="1">
    <location>
        <begin position="99"/>
        <end position="152"/>
    </location>
</feature>
<dbReference type="KEGG" id="fcy:FRACYDRAFT_258862"/>
<protein>
    <submittedName>
        <fullName evidence="2">Uncharacterized protein</fullName>
    </submittedName>
</protein>
<feature type="compositionally biased region" description="Low complexity" evidence="1">
    <location>
        <begin position="250"/>
        <end position="274"/>
    </location>
</feature>
<organism evidence="2 3">
    <name type="scientific">Fragilariopsis cylindrus CCMP1102</name>
    <dbReference type="NCBI Taxonomy" id="635003"/>
    <lineage>
        <taxon>Eukaryota</taxon>
        <taxon>Sar</taxon>
        <taxon>Stramenopiles</taxon>
        <taxon>Ochrophyta</taxon>
        <taxon>Bacillariophyta</taxon>
        <taxon>Bacillariophyceae</taxon>
        <taxon>Bacillariophycidae</taxon>
        <taxon>Bacillariales</taxon>
        <taxon>Bacillariaceae</taxon>
        <taxon>Fragilariopsis</taxon>
    </lineage>
</organism>
<dbReference type="InParanoid" id="A0A1E7FUY7"/>
<feature type="region of interest" description="Disordered" evidence="1">
    <location>
        <begin position="1"/>
        <end position="66"/>
    </location>
</feature>
<evidence type="ECO:0000313" key="3">
    <source>
        <dbReference type="Proteomes" id="UP000095751"/>
    </source>
</evidence>
<proteinExistence type="predicted"/>
<keyword evidence="3" id="KW-1185">Reference proteome</keyword>